<protein>
    <recommendedName>
        <fullName evidence="4">ATP synthase protein I</fullName>
    </recommendedName>
</protein>
<proteinExistence type="predicted"/>
<dbReference type="OrthoDB" id="5148809at2"/>
<feature type="transmembrane region" description="Helical" evidence="1">
    <location>
        <begin position="45"/>
        <end position="66"/>
    </location>
</feature>
<gene>
    <name evidence="2" type="ORF">SAMN05216184_10385</name>
</gene>
<evidence type="ECO:0008006" key="4">
    <source>
        <dbReference type="Google" id="ProtNLM"/>
    </source>
</evidence>
<reference evidence="2 3" key="1">
    <citation type="submission" date="2016-10" db="EMBL/GenBank/DDBJ databases">
        <authorList>
            <person name="Cai Z."/>
        </authorList>
    </citation>
    <scope>NUCLEOTIDE SEQUENCE [LARGE SCALE GENOMIC DNA]</scope>
    <source>
        <strain evidence="2 3">CGMCC 1.10826</strain>
    </source>
</reference>
<dbReference type="AlphaFoldDB" id="A0A2Y9A634"/>
<sequence length="146" mass="15328">MTSPSPSPLRTMFRTVLRQMALLLAVLGVGSCVVGYLVADMPGLWGGVLGTAMVAFFTLTTAVVMVATADRPLYVASAALVGSWLAKVVVVFVVLLLVRGRDFYDPVVFFATLVLAILGSVAIEMSAALRARVPNVDPSAREGDGV</sequence>
<dbReference type="Proteomes" id="UP000250222">
    <property type="component" value="Unassembled WGS sequence"/>
</dbReference>
<evidence type="ECO:0000256" key="1">
    <source>
        <dbReference type="SAM" id="Phobius"/>
    </source>
</evidence>
<evidence type="ECO:0000313" key="2">
    <source>
        <dbReference type="EMBL" id="SSA39904.1"/>
    </source>
</evidence>
<accession>A0A2Y9A634</accession>
<evidence type="ECO:0000313" key="3">
    <source>
        <dbReference type="Proteomes" id="UP000250222"/>
    </source>
</evidence>
<keyword evidence="3" id="KW-1185">Reference proteome</keyword>
<keyword evidence="1" id="KW-0472">Membrane</keyword>
<feature type="transmembrane region" description="Helical" evidence="1">
    <location>
        <begin position="73"/>
        <end position="97"/>
    </location>
</feature>
<keyword evidence="1" id="KW-0812">Transmembrane</keyword>
<dbReference type="RefSeq" id="WP_110851758.1">
    <property type="nucleotide sequence ID" value="NZ_QKLZ01000003.1"/>
</dbReference>
<organism evidence="2 3">
    <name type="scientific">Georgenia satyanarayanai</name>
    <dbReference type="NCBI Taxonomy" id="860221"/>
    <lineage>
        <taxon>Bacteria</taxon>
        <taxon>Bacillati</taxon>
        <taxon>Actinomycetota</taxon>
        <taxon>Actinomycetes</taxon>
        <taxon>Micrococcales</taxon>
        <taxon>Bogoriellaceae</taxon>
        <taxon>Georgenia</taxon>
    </lineage>
</organism>
<dbReference type="EMBL" id="UETB01000003">
    <property type="protein sequence ID" value="SSA39904.1"/>
    <property type="molecule type" value="Genomic_DNA"/>
</dbReference>
<feature type="transmembrane region" description="Helical" evidence="1">
    <location>
        <begin position="103"/>
        <end position="123"/>
    </location>
</feature>
<name>A0A2Y9A634_9MICO</name>
<keyword evidence="1" id="KW-1133">Transmembrane helix</keyword>
<feature type="transmembrane region" description="Helical" evidence="1">
    <location>
        <begin position="21"/>
        <end position="39"/>
    </location>
</feature>